<reference evidence="1 2" key="2">
    <citation type="submission" date="2007-09" db="EMBL/GenBank/DDBJ databases">
        <title>Draft genome sequence of Clostridium bolteae (ATCC BAA-613).</title>
        <authorList>
            <person name="Sudarsanam P."/>
            <person name="Ley R."/>
            <person name="Guruge J."/>
            <person name="Turnbaugh P.J."/>
            <person name="Mahowald M."/>
            <person name="Liep D."/>
            <person name="Gordon J."/>
        </authorList>
    </citation>
    <scope>NUCLEOTIDE SEQUENCE [LARGE SCALE GENOMIC DNA]</scope>
    <source>
        <strain evidence="2">ATCC BAA-613 / DSM 15670 / CCUG 46953 / JCM 12243 / WAL 16351</strain>
    </source>
</reference>
<reference evidence="1 2" key="1">
    <citation type="submission" date="2007-08" db="EMBL/GenBank/DDBJ databases">
        <authorList>
            <person name="Fulton L."/>
            <person name="Clifton S."/>
            <person name="Fulton B."/>
            <person name="Xu J."/>
            <person name="Minx P."/>
            <person name="Pepin K.H."/>
            <person name="Johnson M."/>
            <person name="Thiruvilangam P."/>
            <person name="Bhonagiri V."/>
            <person name="Nash W.E."/>
            <person name="Mardis E.R."/>
            <person name="Wilson R.K."/>
        </authorList>
    </citation>
    <scope>NUCLEOTIDE SEQUENCE [LARGE SCALE GENOMIC DNA]</scope>
    <source>
        <strain evidence="2">ATCC BAA-613 / DSM 15670 / CCUG 46953 / JCM 12243 / WAL 16351</strain>
    </source>
</reference>
<dbReference type="AlphaFoldDB" id="A8RM14"/>
<dbReference type="HOGENOM" id="CLU_3326473_0_0_9"/>
<sequence>MGGGRQMARKFTTKGGFCCNPEIKEHKREEELRIWAAH</sequence>
<proteinExistence type="predicted"/>
<organism evidence="1 2">
    <name type="scientific">Enterocloster bolteae (strain ATCC BAA-613 / DSM 15670 / CCUG 46953 / JCM 12243 / WAL 16351)</name>
    <name type="common">Clostridium bolteae</name>
    <dbReference type="NCBI Taxonomy" id="411902"/>
    <lineage>
        <taxon>Bacteria</taxon>
        <taxon>Bacillati</taxon>
        <taxon>Bacillota</taxon>
        <taxon>Clostridia</taxon>
        <taxon>Lachnospirales</taxon>
        <taxon>Lachnospiraceae</taxon>
        <taxon>Enterocloster</taxon>
    </lineage>
</organism>
<name>A8RM14_ENTBW</name>
<evidence type="ECO:0000313" key="1">
    <source>
        <dbReference type="EMBL" id="EDP17845.1"/>
    </source>
</evidence>
<protein>
    <submittedName>
        <fullName evidence="1">Uncharacterized protein</fullName>
    </submittedName>
</protein>
<accession>A8RM14</accession>
<dbReference type="EMBL" id="ABCC02000020">
    <property type="protein sequence ID" value="EDP17845.1"/>
    <property type="molecule type" value="Genomic_DNA"/>
</dbReference>
<dbReference type="Proteomes" id="UP000005396">
    <property type="component" value="Unassembled WGS sequence"/>
</dbReference>
<gene>
    <name evidence="1" type="ORF">CLOBOL_01797</name>
</gene>
<dbReference type="PaxDb" id="411902-CLOBOL_01797"/>
<comment type="caution">
    <text evidence="1">The sequence shown here is derived from an EMBL/GenBank/DDBJ whole genome shotgun (WGS) entry which is preliminary data.</text>
</comment>
<evidence type="ECO:0000313" key="2">
    <source>
        <dbReference type="Proteomes" id="UP000005396"/>
    </source>
</evidence>